<feature type="modified residue" description="Phosphohistidine" evidence="1">
    <location>
        <position position="62"/>
    </location>
</feature>
<keyword evidence="4" id="KW-1185">Reference proteome</keyword>
<sequence length="116" mass="12976">MTTAQPLKIAPLNTKEAFERIGDLPLFQEISHTFAQSLVGNLTSIKNAMKAQQWHDAMRMAHSLKGTLAIVGAEDLREIATLLEYSCRDEKAEEAEKNLAILKQTKEQLIEALNKI</sequence>
<name>A0A1M7T3X5_9BACT</name>
<dbReference type="STRING" id="1121455.SAMN02745728_01523"/>
<dbReference type="Gene3D" id="1.20.120.160">
    <property type="entry name" value="HPT domain"/>
    <property type="match status" value="1"/>
</dbReference>
<dbReference type="Pfam" id="PF01627">
    <property type="entry name" value="Hpt"/>
    <property type="match status" value="1"/>
</dbReference>
<evidence type="ECO:0000313" key="4">
    <source>
        <dbReference type="Proteomes" id="UP000186469"/>
    </source>
</evidence>
<organism evidence="3 4">
    <name type="scientific">Desulfovibrio litoralis DSM 11393</name>
    <dbReference type="NCBI Taxonomy" id="1121455"/>
    <lineage>
        <taxon>Bacteria</taxon>
        <taxon>Pseudomonadati</taxon>
        <taxon>Thermodesulfobacteriota</taxon>
        <taxon>Desulfovibrionia</taxon>
        <taxon>Desulfovibrionales</taxon>
        <taxon>Desulfovibrionaceae</taxon>
        <taxon>Desulfovibrio</taxon>
    </lineage>
</organism>
<dbReference type="PROSITE" id="PS50894">
    <property type="entry name" value="HPT"/>
    <property type="match status" value="1"/>
</dbReference>
<dbReference type="SUPFAM" id="SSF47226">
    <property type="entry name" value="Histidine-containing phosphotransfer domain, HPT domain"/>
    <property type="match status" value="1"/>
</dbReference>
<dbReference type="GO" id="GO:0004672">
    <property type="term" value="F:protein kinase activity"/>
    <property type="evidence" value="ECO:0007669"/>
    <property type="project" value="UniProtKB-ARBA"/>
</dbReference>
<dbReference type="AlphaFoldDB" id="A0A1M7T3X5"/>
<proteinExistence type="predicted"/>
<evidence type="ECO:0000259" key="2">
    <source>
        <dbReference type="PROSITE" id="PS50894"/>
    </source>
</evidence>
<feature type="domain" description="HPt" evidence="2">
    <location>
        <begin position="23"/>
        <end position="116"/>
    </location>
</feature>
<dbReference type="CDD" id="cd00088">
    <property type="entry name" value="HPT"/>
    <property type="match status" value="1"/>
</dbReference>
<dbReference type="InterPro" id="IPR008207">
    <property type="entry name" value="Sig_transdc_His_kin_Hpt_dom"/>
</dbReference>
<reference evidence="3 4" key="1">
    <citation type="submission" date="2016-12" db="EMBL/GenBank/DDBJ databases">
        <authorList>
            <person name="Song W.-J."/>
            <person name="Kurnit D.M."/>
        </authorList>
    </citation>
    <scope>NUCLEOTIDE SEQUENCE [LARGE SCALE GENOMIC DNA]</scope>
    <source>
        <strain evidence="3 4">DSM 11393</strain>
    </source>
</reference>
<keyword evidence="1" id="KW-0597">Phosphoprotein</keyword>
<evidence type="ECO:0000313" key="3">
    <source>
        <dbReference type="EMBL" id="SHN65408.1"/>
    </source>
</evidence>
<evidence type="ECO:0000256" key="1">
    <source>
        <dbReference type="PROSITE-ProRule" id="PRU00110"/>
    </source>
</evidence>
<dbReference type="SMART" id="SM00073">
    <property type="entry name" value="HPT"/>
    <property type="match status" value="1"/>
</dbReference>
<protein>
    <submittedName>
        <fullName evidence="3">Hpt domain-containing protein</fullName>
    </submittedName>
</protein>
<gene>
    <name evidence="3" type="ORF">SAMN02745728_01523</name>
</gene>
<dbReference type="EMBL" id="FRDI01000006">
    <property type="protein sequence ID" value="SHN65408.1"/>
    <property type="molecule type" value="Genomic_DNA"/>
</dbReference>
<accession>A0A1M7T3X5</accession>
<dbReference type="GO" id="GO:0000160">
    <property type="term" value="P:phosphorelay signal transduction system"/>
    <property type="evidence" value="ECO:0007669"/>
    <property type="project" value="InterPro"/>
</dbReference>
<dbReference type="RefSeq" id="WP_072697209.1">
    <property type="nucleotide sequence ID" value="NZ_FRDI01000006.1"/>
</dbReference>
<dbReference type="InterPro" id="IPR036641">
    <property type="entry name" value="HPT_dom_sf"/>
</dbReference>
<dbReference type="Proteomes" id="UP000186469">
    <property type="component" value="Unassembled WGS sequence"/>
</dbReference>